<dbReference type="EMBL" id="VEPZ02000279">
    <property type="protein sequence ID" value="KAE8728129.1"/>
    <property type="molecule type" value="Genomic_DNA"/>
</dbReference>
<feature type="compositionally biased region" description="Polar residues" evidence="1">
    <location>
        <begin position="676"/>
        <end position="688"/>
    </location>
</feature>
<dbReference type="Pfam" id="PF00483">
    <property type="entry name" value="NTP_transferase"/>
    <property type="match status" value="2"/>
</dbReference>
<feature type="compositionally biased region" description="Basic and acidic residues" evidence="1">
    <location>
        <begin position="707"/>
        <end position="721"/>
    </location>
</feature>
<dbReference type="GO" id="GO:0016779">
    <property type="term" value="F:nucleotidyltransferase activity"/>
    <property type="evidence" value="ECO:0007669"/>
    <property type="project" value="UniProtKB-KW"/>
</dbReference>
<proteinExistence type="predicted"/>
<feature type="region of interest" description="Disordered" evidence="1">
    <location>
        <begin position="668"/>
        <end position="721"/>
    </location>
</feature>
<dbReference type="InterPro" id="IPR019557">
    <property type="entry name" value="AminoTfrase-like_pln_mobile"/>
</dbReference>
<dbReference type="PANTHER" id="PTHR46033:SF8">
    <property type="entry name" value="PROTEIN MAINTENANCE OF MERISTEMS-LIKE"/>
    <property type="match status" value="1"/>
</dbReference>
<protein>
    <submittedName>
        <fullName evidence="4">Glucose-1-phosphate adenylyltransferase large subunit 1</fullName>
    </submittedName>
</protein>
<dbReference type="AlphaFoldDB" id="A0A6A3CM60"/>
<dbReference type="InterPro" id="IPR029044">
    <property type="entry name" value="Nucleotide-diphossugar_trans"/>
</dbReference>
<dbReference type="GO" id="GO:0010073">
    <property type="term" value="P:meristem maintenance"/>
    <property type="evidence" value="ECO:0007669"/>
    <property type="project" value="InterPro"/>
</dbReference>
<evidence type="ECO:0000313" key="5">
    <source>
        <dbReference type="Proteomes" id="UP000436088"/>
    </source>
</evidence>
<evidence type="ECO:0000259" key="3">
    <source>
        <dbReference type="Pfam" id="PF10536"/>
    </source>
</evidence>
<feature type="domain" description="Nucleotidyl transferase" evidence="2">
    <location>
        <begin position="165"/>
        <end position="197"/>
    </location>
</feature>
<dbReference type="Proteomes" id="UP000436088">
    <property type="component" value="Unassembled WGS sequence"/>
</dbReference>
<keyword evidence="4" id="KW-0548">Nucleotidyltransferase</keyword>
<keyword evidence="4" id="KW-0808">Transferase</keyword>
<organism evidence="4 5">
    <name type="scientific">Hibiscus syriacus</name>
    <name type="common">Rose of Sharon</name>
    <dbReference type="NCBI Taxonomy" id="106335"/>
    <lineage>
        <taxon>Eukaryota</taxon>
        <taxon>Viridiplantae</taxon>
        <taxon>Streptophyta</taxon>
        <taxon>Embryophyta</taxon>
        <taxon>Tracheophyta</taxon>
        <taxon>Spermatophyta</taxon>
        <taxon>Magnoliopsida</taxon>
        <taxon>eudicotyledons</taxon>
        <taxon>Gunneridae</taxon>
        <taxon>Pentapetalae</taxon>
        <taxon>rosids</taxon>
        <taxon>malvids</taxon>
        <taxon>Malvales</taxon>
        <taxon>Malvaceae</taxon>
        <taxon>Malvoideae</taxon>
        <taxon>Hibiscus</taxon>
    </lineage>
</organism>
<accession>A0A6A3CM60</accession>
<reference evidence="4" key="1">
    <citation type="submission" date="2019-09" db="EMBL/GenBank/DDBJ databases">
        <title>Draft genome information of white flower Hibiscus syriacus.</title>
        <authorList>
            <person name="Kim Y.-M."/>
        </authorList>
    </citation>
    <scope>NUCLEOTIDE SEQUENCE [LARGE SCALE GENOMIC DNA]</scope>
    <source>
        <strain evidence="4">YM2019G1</strain>
    </source>
</reference>
<dbReference type="Pfam" id="PF10536">
    <property type="entry name" value="PMD"/>
    <property type="match status" value="1"/>
</dbReference>
<dbReference type="SUPFAM" id="SSF53448">
    <property type="entry name" value="Nucleotide-diphospho-sugar transferases"/>
    <property type="match status" value="1"/>
</dbReference>
<feature type="domain" description="Nucleotidyl transferase" evidence="2">
    <location>
        <begin position="52"/>
        <end position="127"/>
    </location>
</feature>
<dbReference type="InterPro" id="IPR044824">
    <property type="entry name" value="MAIN-like"/>
</dbReference>
<feature type="compositionally biased region" description="Acidic residues" evidence="1">
    <location>
        <begin position="691"/>
        <end position="706"/>
    </location>
</feature>
<keyword evidence="5" id="KW-1185">Reference proteome</keyword>
<dbReference type="InterPro" id="IPR005835">
    <property type="entry name" value="NTP_transferase_dom"/>
</dbReference>
<evidence type="ECO:0000256" key="1">
    <source>
        <dbReference type="SAM" id="MobiDB-lite"/>
    </source>
</evidence>
<comment type="caution">
    <text evidence="4">The sequence shown here is derived from an EMBL/GenBank/DDBJ whole genome shotgun (WGS) entry which is preliminary data.</text>
</comment>
<evidence type="ECO:0000259" key="2">
    <source>
        <dbReference type="Pfam" id="PF00483"/>
    </source>
</evidence>
<dbReference type="Gene3D" id="3.90.550.10">
    <property type="entry name" value="Spore Coat Polysaccharide Biosynthesis Protein SpsA, Chain A"/>
    <property type="match status" value="1"/>
</dbReference>
<name>A0A6A3CM60_HIBSY</name>
<evidence type="ECO:0000313" key="4">
    <source>
        <dbReference type="EMBL" id="KAE8728129.1"/>
    </source>
</evidence>
<feature type="domain" description="Aminotransferase-like plant mobile" evidence="3">
    <location>
        <begin position="217"/>
        <end position="539"/>
    </location>
</feature>
<dbReference type="PANTHER" id="PTHR46033">
    <property type="entry name" value="PROTEIN MAIN-LIKE 2"/>
    <property type="match status" value="1"/>
</dbReference>
<gene>
    <name evidence="4" type="ORF">F3Y22_tig00004779pilonHSYRG00142</name>
</gene>
<sequence length="721" mass="82025">MGKKVNMTPKCQRVCNRNVKKNICMSLTANIAGESKRRDLEMEKRDPRTVVAVILGRGAGTRLFPLTKRRAKPAVPIGGAYRLIDVPMNNCIDSGINKVYILTRFNLASLNRHTSRLYNFGDGYVEIRAFHHLYLKPHKLRERPVKDGSKGLQTQCDSSTGFSIRASDFGLVKIDKKGRILSFSEKPKGQELKAMAVDTWISDTWEAGFGYIGRYQGHYKIEPDLISALVERWRPETHTFHLSCGECTITLEDVSMHMRLQVDGDVISGIASGSWTILCRDSLGRVPENFIGGRIPLNWLDANFWELSADASEDEVKMYAQECILQLIGGLLMPDKSRNLVHCMWLRHLSDFCLAGSFSWGSTVLALLYREMCGATDYRRNAIDGCLLLLQSWAWYRLPFLCPVVKNPFVFPLLLRWSTDRKNHQELPDDLKKIRVLIDQKAGTHFEWMSYSTDDVRAVIPPELRGPLDVWMAVVPLICYATVEWHSTDRVLRQFGCFQPIPEAPRNMDELHSLDRRDKTDTYWLVRHHGWVVLWEDRHRRLPLTGNRFYFPRMHEGRHFHDVDRDVHRHSTIVPRLVDGEQMSPPSPSFMTPPPPLSQMTPLGGYYESMFANPTWGSYARYLAGSASSPMAAAQIPPPVQFSHSAMSGFYEFSQFSQAGGIVNHTPPGSLFYGGASSSSAPHQPNVHTQDDDDDDEDGYDSEESEPMIRRNPPRDRQPPP</sequence>